<dbReference type="UniPathway" id="UPA00034">
    <property type="reaction ID" value="UER00021"/>
</dbReference>
<evidence type="ECO:0000256" key="14">
    <source>
        <dbReference type="ARBA" id="ARBA00051301"/>
    </source>
</evidence>
<evidence type="ECO:0000256" key="1">
    <source>
        <dbReference type="ARBA" id="ARBA00001941"/>
    </source>
</evidence>
<keyword evidence="11" id="KW-0220">Diaminopimelate biosynthesis</keyword>
<dbReference type="InterPro" id="IPR036264">
    <property type="entry name" value="Bact_exopeptidase_dim_dom"/>
</dbReference>
<dbReference type="EMBL" id="CP011013">
    <property type="protein sequence ID" value="AJT50447.1"/>
    <property type="molecule type" value="Genomic_DNA"/>
</dbReference>
<evidence type="ECO:0000256" key="12">
    <source>
        <dbReference type="ARBA" id="ARBA00023154"/>
    </source>
</evidence>
<accession>A0A0D4CJV9</accession>
<evidence type="ECO:0000256" key="10">
    <source>
        <dbReference type="ARBA" id="ARBA00022833"/>
    </source>
</evidence>
<dbReference type="InterPro" id="IPR001261">
    <property type="entry name" value="ArgE/DapE_CS"/>
</dbReference>
<dbReference type="Proteomes" id="UP000003645">
    <property type="component" value="Chromosome"/>
</dbReference>
<dbReference type="SUPFAM" id="SSF55031">
    <property type="entry name" value="Bacterial exopeptidase dimerisation domain"/>
    <property type="match status" value="1"/>
</dbReference>
<gene>
    <name evidence="16" type="ORF">LBLM1_04895</name>
</gene>
<evidence type="ECO:0000256" key="6">
    <source>
        <dbReference type="ARBA" id="ARBA00016853"/>
    </source>
</evidence>
<dbReference type="HOGENOM" id="CLU_021802_2_2_9"/>
<dbReference type="Gene3D" id="3.30.70.360">
    <property type="match status" value="1"/>
</dbReference>
<keyword evidence="9" id="KW-0378">Hydrolase</keyword>
<protein>
    <recommendedName>
        <fullName evidence="6">Probable succinyl-diaminopimelate desuccinylase</fullName>
        <ecNumber evidence="5">3.5.1.18</ecNumber>
    </recommendedName>
</protein>
<sequence>MDNQARIDFLKQLIEIDTAGGFEDRLAVVLQSFMQEHGVNCRLLPVMKGRSNFYAELGDGNNNKVLAFCGHQDVVKTEDPAKWQFPPFSAHIENNRMYGRGTADMKGGLAAMAIAMAELKDESAGLNGKLELLGTVAEESSKINHMQGAQRFAKDGYVDDLTAAIFAEPTNADIAYAHKGSITYRIDSIGKAAHSSRPDLGFNAITPLIHFYQEQERYFGELVAKYENPVLGRAVPVVTKIDGGEQLNAVPDHAELFVKLRTIPETDNDEIIAHLSRIIANINDQDHAQLSIEVLGSKIAVTTERNAEIVAIAQKAATDHLGHSFNVRGIAFGTDASEMTKANRHMDVLVFGPGNATAHKIDEYIDLDQYLSMIDIYKQIARDYLK</sequence>
<dbReference type="InterPro" id="IPR002933">
    <property type="entry name" value="Peptidase_M20"/>
</dbReference>
<dbReference type="PROSITE" id="PS00758">
    <property type="entry name" value="ARGE_DAPE_CPG2_1"/>
    <property type="match status" value="1"/>
</dbReference>
<evidence type="ECO:0000313" key="17">
    <source>
        <dbReference type="Proteomes" id="UP000003645"/>
    </source>
</evidence>
<evidence type="ECO:0000256" key="13">
    <source>
        <dbReference type="ARBA" id="ARBA00023285"/>
    </source>
</evidence>
<reference evidence="16 17" key="1">
    <citation type="journal article" date="2012" name="J. Bacteriol.">
        <title>Genome sequence of Lactobacillus mucosae LM1, isolated from piglet feces.</title>
        <authorList>
            <person name="Lee J.H."/>
            <person name="Valeriano V.D."/>
            <person name="Shin Y.R."/>
            <person name="Chae J.P."/>
            <person name="Kim G.B."/>
            <person name="Ham J.S."/>
            <person name="Chun J."/>
            <person name="Kang D.K."/>
        </authorList>
    </citation>
    <scope>NUCLEOTIDE SEQUENCE [LARGE SCALE GENOMIC DNA]</scope>
    <source>
        <strain evidence="16 17">LM1</strain>
    </source>
</reference>
<keyword evidence="8" id="KW-0479">Metal-binding</keyword>
<dbReference type="PANTHER" id="PTHR43808:SF8">
    <property type="entry name" value="PEPTIDASE M20 DIMERISATION DOMAIN-CONTAINING PROTEIN"/>
    <property type="match status" value="1"/>
</dbReference>
<dbReference type="PANTHER" id="PTHR43808">
    <property type="entry name" value="ACETYLORNITHINE DEACETYLASE"/>
    <property type="match status" value="1"/>
</dbReference>
<name>A0A0D4CJV9_LIMMU</name>
<dbReference type="GO" id="GO:0009014">
    <property type="term" value="F:succinyl-diaminopimelate desuccinylase activity"/>
    <property type="evidence" value="ECO:0007669"/>
    <property type="project" value="UniProtKB-EC"/>
</dbReference>
<comment type="catalytic activity">
    <reaction evidence="14">
        <text>N-succinyl-(2S,6S)-2,6-diaminopimelate + H2O = (2S,6S)-2,6-diaminopimelate + succinate</text>
        <dbReference type="Rhea" id="RHEA:22608"/>
        <dbReference type="ChEBI" id="CHEBI:15377"/>
        <dbReference type="ChEBI" id="CHEBI:30031"/>
        <dbReference type="ChEBI" id="CHEBI:57609"/>
        <dbReference type="ChEBI" id="CHEBI:58087"/>
        <dbReference type="EC" id="3.5.1.18"/>
    </reaction>
</comment>
<keyword evidence="12" id="KW-0457">Lysine biosynthesis</keyword>
<comment type="cofactor">
    <cofactor evidence="2">
        <name>Zn(2+)</name>
        <dbReference type="ChEBI" id="CHEBI:29105"/>
    </cofactor>
</comment>
<dbReference type="GO" id="GO:0019877">
    <property type="term" value="P:diaminopimelate biosynthetic process"/>
    <property type="evidence" value="ECO:0007669"/>
    <property type="project" value="UniProtKB-KW"/>
</dbReference>
<dbReference type="GO" id="GO:0009089">
    <property type="term" value="P:lysine biosynthetic process via diaminopimelate"/>
    <property type="evidence" value="ECO:0007669"/>
    <property type="project" value="UniProtKB-UniPathway"/>
</dbReference>
<comment type="pathway">
    <text evidence="3">Amino-acid biosynthesis; L-lysine biosynthesis via DAP pathway; LL-2,6-diaminopimelate from (S)-tetrahydrodipicolinate (succinylase route): step 3/3.</text>
</comment>
<dbReference type="Pfam" id="PF01546">
    <property type="entry name" value="Peptidase_M20"/>
    <property type="match status" value="1"/>
</dbReference>
<evidence type="ECO:0000256" key="5">
    <source>
        <dbReference type="ARBA" id="ARBA00011921"/>
    </source>
</evidence>
<dbReference type="SUPFAM" id="SSF53187">
    <property type="entry name" value="Zn-dependent exopeptidases"/>
    <property type="match status" value="1"/>
</dbReference>
<dbReference type="NCBIfam" id="TIGR01910">
    <property type="entry name" value="DapE-ArgE"/>
    <property type="match status" value="1"/>
</dbReference>
<dbReference type="Gene3D" id="3.40.630.10">
    <property type="entry name" value="Zn peptidases"/>
    <property type="match status" value="1"/>
</dbReference>
<evidence type="ECO:0000256" key="2">
    <source>
        <dbReference type="ARBA" id="ARBA00001947"/>
    </source>
</evidence>
<dbReference type="NCBIfam" id="NF006365">
    <property type="entry name" value="PRK08588.1"/>
    <property type="match status" value="1"/>
</dbReference>
<dbReference type="Pfam" id="PF07687">
    <property type="entry name" value="M20_dimer"/>
    <property type="match status" value="1"/>
</dbReference>
<evidence type="ECO:0000256" key="3">
    <source>
        <dbReference type="ARBA" id="ARBA00005130"/>
    </source>
</evidence>
<dbReference type="InterPro" id="IPR010182">
    <property type="entry name" value="ArgE/DapE"/>
</dbReference>
<proteinExistence type="inferred from homology"/>
<dbReference type="CDD" id="cd08659">
    <property type="entry name" value="M20_ArgE_DapE-like"/>
    <property type="match status" value="1"/>
</dbReference>
<keyword evidence="7" id="KW-0028">Amino-acid biosynthesis</keyword>
<organism evidence="16 17">
    <name type="scientific">Limosilactobacillus mucosae LM1</name>
    <dbReference type="NCBI Taxonomy" id="1130798"/>
    <lineage>
        <taxon>Bacteria</taxon>
        <taxon>Bacillati</taxon>
        <taxon>Bacillota</taxon>
        <taxon>Bacilli</taxon>
        <taxon>Lactobacillales</taxon>
        <taxon>Lactobacillaceae</taxon>
        <taxon>Limosilactobacillus</taxon>
    </lineage>
</organism>
<keyword evidence="10" id="KW-0862">Zinc</keyword>
<dbReference type="GO" id="GO:0046872">
    <property type="term" value="F:metal ion binding"/>
    <property type="evidence" value="ECO:0007669"/>
    <property type="project" value="UniProtKB-KW"/>
</dbReference>
<dbReference type="KEGG" id="lmu:LBLM1_04895"/>
<dbReference type="EC" id="3.5.1.18" evidence="5"/>
<dbReference type="RefSeq" id="WP_006499864.1">
    <property type="nucleotide sequence ID" value="NZ_CP011013.1"/>
</dbReference>
<dbReference type="OrthoDB" id="9792335at2"/>
<feature type="domain" description="Peptidase M20 dimerisation" evidence="15">
    <location>
        <begin position="176"/>
        <end position="285"/>
    </location>
</feature>
<evidence type="ECO:0000256" key="9">
    <source>
        <dbReference type="ARBA" id="ARBA00022801"/>
    </source>
</evidence>
<evidence type="ECO:0000259" key="15">
    <source>
        <dbReference type="Pfam" id="PF07687"/>
    </source>
</evidence>
<evidence type="ECO:0000256" key="8">
    <source>
        <dbReference type="ARBA" id="ARBA00022723"/>
    </source>
</evidence>
<comment type="similarity">
    <text evidence="4">Belongs to the peptidase M20A family.</text>
</comment>
<comment type="cofactor">
    <cofactor evidence="1">
        <name>Co(2+)</name>
        <dbReference type="ChEBI" id="CHEBI:48828"/>
    </cofactor>
</comment>
<evidence type="ECO:0000256" key="7">
    <source>
        <dbReference type="ARBA" id="ARBA00022605"/>
    </source>
</evidence>
<dbReference type="InterPro" id="IPR011650">
    <property type="entry name" value="Peptidase_M20_dimer"/>
</dbReference>
<dbReference type="STRING" id="1130798.LBLM1_04895"/>
<keyword evidence="17" id="KW-1185">Reference proteome</keyword>
<evidence type="ECO:0000256" key="4">
    <source>
        <dbReference type="ARBA" id="ARBA00006247"/>
    </source>
</evidence>
<dbReference type="InterPro" id="IPR050072">
    <property type="entry name" value="Peptidase_M20A"/>
</dbReference>
<evidence type="ECO:0000256" key="11">
    <source>
        <dbReference type="ARBA" id="ARBA00022915"/>
    </source>
</evidence>
<keyword evidence="13" id="KW-0170">Cobalt</keyword>
<dbReference type="AlphaFoldDB" id="A0A0D4CJV9"/>
<evidence type="ECO:0000313" key="16">
    <source>
        <dbReference type="EMBL" id="AJT50447.1"/>
    </source>
</evidence>